<feature type="compositionally biased region" description="Basic and acidic residues" evidence="4">
    <location>
        <begin position="1"/>
        <end position="10"/>
    </location>
</feature>
<proteinExistence type="predicted"/>
<dbReference type="STRING" id="667725.A0A0L0G8Y6"/>
<reference evidence="6 7" key="1">
    <citation type="submission" date="2011-02" db="EMBL/GenBank/DDBJ databases">
        <title>The Genome Sequence of Sphaeroforma arctica JP610.</title>
        <authorList>
            <consortium name="The Broad Institute Genome Sequencing Platform"/>
            <person name="Russ C."/>
            <person name="Cuomo C."/>
            <person name="Young S.K."/>
            <person name="Zeng Q."/>
            <person name="Gargeya S."/>
            <person name="Alvarado L."/>
            <person name="Berlin A."/>
            <person name="Chapman S.B."/>
            <person name="Chen Z."/>
            <person name="Freedman E."/>
            <person name="Gellesch M."/>
            <person name="Goldberg J."/>
            <person name="Griggs A."/>
            <person name="Gujja S."/>
            <person name="Heilman E."/>
            <person name="Heiman D."/>
            <person name="Howarth C."/>
            <person name="Mehta T."/>
            <person name="Neiman D."/>
            <person name="Pearson M."/>
            <person name="Roberts A."/>
            <person name="Saif S."/>
            <person name="Shea T."/>
            <person name="Shenoy N."/>
            <person name="Sisk P."/>
            <person name="Stolte C."/>
            <person name="Sykes S."/>
            <person name="White J."/>
            <person name="Yandava C."/>
            <person name="Burger G."/>
            <person name="Gray M.W."/>
            <person name="Holland P.W.H."/>
            <person name="King N."/>
            <person name="Lang F.B.F."/>
            <person name="Roger A.J."/>
            <person name="Ruiz-Trillo I."/>
            <person name="Haas B."/>
            <person name="Nusbaum C."/>
            <person name="Birren B."/>
        </authorList>
    </citation>
    <scope>NUCLEOTIDE SEQUENCE [LARGE SCALE GENOMIC DNA]</scope>
    <source>
        <strain evidence="6 7">JP610</strain>
    </source>
</reference>
<dbReference type="OrthoDB" id="1875751at2759"/>
<dbReference type="eggNOG" id="KOG4205">
    <property type="taxonomic scope" value="Eukaryota"/>
</dbReference>
<feature type="region of interest" description="Disordered" evidence="4">
    <location>
        <begin position="1"/>
        <end position="64"/>
    </location>
</feature>
<feature type="region of interest" description="Disordered" evidence="4">
    <location>
        <begin position="151"/>
        <end position="170"/>
    </location>
</feature>
<dbReference type="PANTHER" id="PTHR48032:SF6">
    <property type="entry name" value="RNA-BINDING (RRM_RBD_RNP MOTIFS) FAMILY PROTEIN"/>
    <property type="match status" value="1"/>
</dbReference>
<evidence type="ECO:0000259" key="5">
    <source>
        <dbReference type="PROSITE" id="PS50102"/>
    </source>
</evidence>
<evidence type="ECO:0000256" key="1">
    <source>
        <dbReference type="ARBA" id="ARBA00022737"/>
    </source>
</evidence>
<keyword evidence="2 3" id="KW-0694">RNA-binding</keyword>
<evidence type="ECO:0000256" key="2">
    <source>
        <dbReference type="ARBA" id="ARBA00022884"/>
    </source>
</evidence>
<gene>
    <name evidence="6" type="ORF">SARC_02329</name>
</gene>
<dbReference type="RefSeq" id="XP_014159394.1">
    <property type="nucleotide sequence ID" value="XM_014303919.1"/>
</dbReference>
<feature type="domain" description="RRM" evidence="5">
    <location>
        <begin position="71"/>
        <end position="148"/>
    </location>
</feature>
<feature type="domain" description="RRM" evidence="5">
    <location>
        <begin position="188"/>
        <end position="265"/>
    </location>
</feature>
<dbReference type="InterPro" id="IPR012677">
    <property type="entry name" value="Nucleotide-bd_a/b_plait_sf"/>
</dbReference>
<dbReference type="EMBL" id="KQ241699">
    <property type="protein sequence ID" value="KNC85492.1"/>
    <property type="molecule type" value="Genomic_DNA"/>
</dbReference>
<dbReference type="PROSITE" id="PS50102">
    <property type="entry name" value="RRM"/>
    <property type="match status" value="2"/>
</dbReference>
<dbReference type="Proteomes" id="UP000054560">
    <property type="component" value="Unassembled WGS sequence"/>
</dbReference>
<dbReference type="GO" id="GO:0006417">
    <property type="term" value="P:regulation of translation"/>
    <property type="evidence" value="ECO:0007669"/>
    <property type="project" value="TreeGrafter"/>
</dbReference>
<dbReference type="SMART" id="SM00360">
    <property type="entry name" value="RRM"/>
    <property type="match status" value="2"/>
</dbReference>
<evidence type="ECO:0000256" key="3">
    <source>
        <dbReference type="PROSITE-ProRule" id="PRU00176"/>
    </source>
</evidence>
<name>A0A0L0G8Y6_9EUKA</name>
<organism evidence="6 7">
    <name type="scientific">Sphaeroforma arctica JP610</name>
    <dbReference type="NCBI Taxonomy" id="667725"/>
    <lineage>
        <taxon>Eukaryota</taxon>
        <taxon>Ichthyosporea</taxon>
        <taxon>Ichthyophonida</taxon>
        <taxon>Sphaeroforma</taxon>
    </lineage>
</organism>
<evidence type="ECO:0000313" key="6">
    <source>
        <dbReference type="EMBL" id="KNC85492.1"/>
    </source>
</evidence>
<dbReference type="SUPFAM" id="SSF54928">
    <property type="entry name" value="RNA-binding domain, RBD"/>
    <property type="match status" value="2"/>
</dbReference>
<dbReference type="GO" id="GO:0003729">
    <property type="term" value="F:mRNA binding"/>
    <property type="evidence" value="ECO:0007669"/>
    <property type="project" value="TreeGrafter"/>
</dbReference>
<keyword evidence="1" id="KW-0677">Repeat</keyword>
<evidence type="ECO:0000313" key="7">
    <source>
        <dbReference type="Proteomes" id="UP000054560"/>
    </source>
</evidence>
<dbReference type="Pfam" id="PF00076">
    <property type="entry name" value="RRM_1"/>
    <property type="match status" value="2"/>
</dbReference>
<protein>
    <recommendedName>
        <fullName evidence="5">RRM domain-containing protein</fullName>
    </recommendedName>
</protein>
<dbReference type="PANTHER" id="PTHR48032">
    <property type="entry name" value="RNA-BINDING PROTEIN MUSASHI HOMOLOG RBP6"/>
    <property type="match status" value="1"/>
</dbReference>
<feature type="compositionally biased region" description="Acidic residues" evidence="4">
    <location>
        <begin position="15"/>
        <end position="24"/>
    </location>
</feature>
<feature type="region of interest" description="Disordered" evidence="4">
    <location>
        <begin position="261"/>
        <end position="285"/>
    </location>
</feature>
<dbReference type="Gene3D" id="3.30.70.330">
    <property type="match status" value="2"/>
</dbReference>
<dbReference type="AlphaFoldDB" id="A0A0L0G8Y6"/>
<dbReference type="GeneID" id="25902833"/>
<keyword evidence="7" id="KW-1185">Reference proteome</keyword>
<dbReference type="InterPro" id="IPR035979">
    <property type="entry name" value="RBD_domain_sf"/>
</dbReference>
<accession>A0A0L0G8Y6</accession>
<evidence type="ECO:0000256" key="4">
    <source>
        <dbReference type="SAM" id="MobiDB-lite"/>
    </source>
</evidence>
<dbReference type="InterPro" id="IPR000504">
    <property type="entry name" value="RRM_dom"/>
</dbReference>
<feature type="compositionally biased region" description="Basic and acidic residues" evidence="4">
    <location>
        <begin position="36"/>
        <end position="64"/>
    </location>
</feature>
<sequence length="472" mass="49805">MSGTEVKDEQNVTEQVDDSVDEVVGEQTAEAEAVDSTEKNTTETADSKKTVAEAAPKTDEAAKSDKADITGKIFVGGIAGDASQTTLKDFFTQFGEVKEAQVVMTKGKDRTKGFGFVTFVEDATVQKVLDAAPLKMGERPIEAKRCVANAERKEKPANKKPAQTNGAFNTKPAFTAGGGNYHGGNFEQKIFIGGLSPETTEESVKTAMSKFGAVEEVRVMKDKLTGKSRCFGFVTFENKLTVSIVTQKSHYEIDGKQIEVKRAEQRPDPRAGGAMPSRGGRGGMRGGMQVYNNRAMPMPYGAAPYARPTPMGVYGQQAYGGGKFGAPGKGPFVPLGGAGAYGQPPVSGAPARGGRGGAARGGFARANAQAYNQPLAASYGTQDPYAQNGTYGADAYGYEQLQAYGRPSVDYGYGATAQQGFESYDGYGQPTQQAAPVYGGGYADNNAYGTTACQSQGHDAAARDARYTPYGR</sequence>